<dbReference type="GO" id="GO:0016491">
    <property type="term" value="F:oxidoreductase activity"/>
    <property type="evidence" value="ECO:0007669"/>
    <property type="project" value="UniProtKB-KW"/>
</dbReference>
<keyword evidence="2 4" id="KW-0862">Zinc</keyword>
<reference evidence="7 8" key="1">
    <citation type="submission" date="2016-10" db="EMBL/GenBank/DDBJ databases">
        <title>Complete Genome Sequence of Peptococcaceae strain DCMF.</title>
        <authorList>
            <person name="Edwards R.J."/>
            <person name="Holland S.I."/>
            <person name="Deshpande N.P."/>
            <person name="Wong Y.K."/>
            <person name="Ertan H."/>
            <person name="Manefield M."/>
            <person name="Russell T.L."/>
            <person name="Lee M.J."/>
        </authorList>
    </citation>
    <scope>NUCLEOTIDE SEQUENCE [LARGE SCALE GENOMIC DNA]</scope>
    <source>
        <strain evidence="7 8">DCMF</strain>
    </source>
</reference>
<dbReference type="Pfam" id="PF00107">
    <property type="entry name" value="ADH_zinc_N"/>
    <property type="match status" value="1"/>
</dbReference>
<comment type="similarity">
    <text evidence="4">Belongs to the zinc-containing alcohol dehydrogenase family.</text>
</comment>
<evidence type="ECO:0000256" key="2">
    <source>
        <dbReference type="ARBA" id="ARBA00022833"/>
    </source>
</evidence>
<name>A0A3G1L287_FORW1</name>
<keyword evidence="3" id="KW-0560">Oxidoreductase</keyword>
<gene>
    <name evidence="7" type="ORF">DCMF_20270</name>
</gene>
<dbReference type="InterPro" id="IPR011032">
    <property type="entry name" value="GroES-like_sf"/>
</dbReference>
<dbReference type="PANTHER" id="PTHR43401:SF2">
    <property type="entry name" value="L-THREONINE 3-DEHYDROGENASE"/>
    <property type="match status" value="1"/>
</dbReference>
<dbReference type="AlphaFoldDB" id="A0A3G1L287"/>
<organism evidence="7 8">
    <name type="scientific">Formimonas warabiya</name>
    <dbReference type="NCBI Taxonomy" id="1761012"/>
    <lineage>
        <taxon>Bacteria</taxon>
        <taxon>Bacillati</taxon>
        <taxon>Bacillota</taxon>
        <taxon>Clostridia</taxon>
        <taxon>Eubacteriales</taxon>
        <taxon>Peptococcaceae</taxon>
        <taxon>Candidatus Formimonas</taxon>
    </lineage>
</organism>
<sequence length="327" mass="35771">MEMETPKCAEGEVLIKVEACGICRTDMKCFSYGQRDLKLPRILGHEIAGTVADTGPGVTGISIGERVQIAPGLPCGKCDFCKRGWDHLCSSVQIMGFHYHGGFAEYVLVPAHGVKNGVLNPIPEGLSCTEAALTEPLACCVNMQESLDTGPGDVMLIFGAGPLGILNAKLARLRGVKQIILIEPNEDRRRKAKDREFDYCLNAYHTEEIRLFTQEKEINVIIPCCPGMEPFGQAINLLGKRGRLGFFSGLMGDHQGQADINLIHYKELSVCGAYGCSSGHNRTALSYLAEGKVKVKDMITRRIGLDEVMSGLEMVRKMSETSIVIEY</sequence>
<evidence type="ECO:0000256" key="3">
    <source>
        <dbReference type="ARBA" id="ARBA00023002"/>
    </source>
</evidence>
<evidence type="ECO:0000259" key="6">
    <source>
        <dbReference type="Pfam" id="PF08240"/>
    </source>
</evidence>
<keyword evidence="1 4" id="KW-0479">Metal-binding</keyword>
<keyword evidence="8" id="KW-1185">Reference proteome</keyword>
<comment type="cofactor">
    <cofactor evidence="4">
        <name>Zn(2+)</name>
        <dbReference type="ChEBI" id="CHEBI:29105"/>
    </cofactor>
</comment>
<dbReference type="PANTHER" id="PTHR43401">
    <property type="entry name" value="L-THREONINE 3-DEHYDROGENASE"/>
    <property type="match status" value="1"/>
</dbReference>
<proteinExistence type="inferred from homology"/>
<dbReference type="Proteomes" id="UP000323521">
    <property type="component" value="Chromosome"/>
</dbReference>
<dbReference type="InterPro" id="IPR013154">
    <property type="entry name" value="ADH-like_N"/>
</dbReference>
<dbReference type="KEGG" id="fwa:DCMF_20270"/>
<dbReference type="CDD" id="cd08235">
    <property type="entry name" value="iditol_2_DH_like"/>
    <property type="match status" value="1"/>
</dbReference>
<dbReference type="GO" id="GO:0008270">
    <property type="term" value="F:zinc ion binding"/>
    <property type="evidence" value="ECO:0007669"/>
    <property type="project" value="InterPro"/>
</dbReference>
<feature type="domain" description="Alcohol dehydrogenase-like C-terminal" evidence="5">
    <location>
        <begin position="162"/>
        <end position="287"/>
    </location>
</feature>
<dbReference type="InterPro" id="IPR036291">
    <property type="entry name" value="NAD(P)-bd_dom_sf"/>
</dbReference>
<feature type="domain" description="Alcohol dehydrogenase-like N-terminal" evidence="6">
    <location>
        <begin position="10"/>
        <end position="114"/>
    </location>
</feature>
<evidence type="ECO:0000256" key="4">
    <source>
        <dbReference type="RuleBase" id="RU361277"/>
    </source>
</evidence>
<dbReference type="SUPFAM" id="SSF51735">
    <property type="entry name" value="NAD(P)-binding Rossmann-fold domains"/>
    <property type="match status" value="1"/>
</dbReference>
<evidence type="ECO:0000259" key="5">
    <source>
        <dbReference type="Pfam" id="PF00107"/>
    </source>
</evidence>
<dbReference type="InterPro" id="IPR050129">
    <property type="entry name" value="Zn_alcohol_dh"/>
</dbReference>
<dbReference type="PROSITE" id="PS00059">
    <property type="entry name" value="ADH_ZINC"/>
    <property type="match status" value="1"/>
</dbReference>
<protein>
    <submittedName>
        <fullName evidence="7">Alcohol dehydrogenase</fullName>
    </submittedName>
</protein>
<dbReference type="InterPro" id="IPR002328">
    <property type="entry name" value="ADH_Zn_CS"/>
</dbReference>
<dbReference type="EMBL" id="CP017634">
    <property type="protein sequence ID" value="ATW28764.1"/>
    <property type="molecule type" value="Genomic_DNA"/>
</dbReference>
<dbReference type="Pfam" id="PF08240">
    <property type="entry name" value="ADH_N"/>
    <property type="match status" value="1"/>
</dbReference>
<dbReference type="InterPro" id="IPR013149">
    <property type="entry name" value="ADH-like_C"/>
</dbReference>
<evidence type="ECO:0000313" key="7">
    <source>
        <dbReference type="EMBL" id="ATW28764.1"/>
    </source>
</evidence>
<accession>A0A3G1L287</accession>
<evidence type="ECO:0000256" key="1">
    <source>
        <dbReference type="ARBA" id="ARBA00022723"/>
    </source>
</evidence>
<dbReference type="SUPFAM" id="SSF50129">
    <property type="entry name" value="GroES-like"/>
    <property type="match status" value="1"/>
</dbReference>
<evidence type="ECO:0000313" key="8">
    <source>
        <dbReference type="Proteomes" id="UP000323521"/>
    </source>
</evidence>
<dbReference type="Gene3D" id="3.40.50.720">
    <property type="entry name" value="NAD(P)-binding Rossmann-like Domain"/>
    <property type="match status" value="1"/>
</dbReference>
<dbReference type="Gene3D" id="3.90.180.10">
    <property type="entry name" value="Medium-chain alcohol dehydrogenases, catalytic domain"/>
    <property type="match status" value="1"/>
</dbReference>